<evidence type="ECO:0000256" key="1">
    <source>
        <dbReference type="SAM" id="MobiDB-lite"/>
    </source>
</evidence>
<evidence type="ECO:0000313" key="3">
    <source>
        <dbReference type="Proteomes" id="UP000314294"/>
    </source>
</evidence>
<sequence>MSVEERVNAAKFGPNLCASPSDGSPDESFGPGSSTGKKPGPQREKQEHIHTHNVSCYALVSLTESRWLSDSSDEARFRCKGYTNIIVHRGHFGA</sequence>
<comment type="caution">
    <text evidence="2">The sequence shown here is derived from an EMBL/GenBank/DDBJ whole genome shotgun (WGS) entry which is preliminary data.</text>
</comment>
<protein>
    <submittedName>
        <fullName evidence="2">Uncharacterized protein</fullName>
    </submittedName>
</protein>
<name>A0A4Z2FDL3_9TELE</name>
<gene>
    <name evidence="2" type="ORF">EYF80_050968</name>
</gene>
<dbReference type="Proteomes" id="UP000314294">
    <property type="component" value="Unassembled WGS sequence"/>
</dbReference>
<accession>A0A4Z2FDL3</accession>
<feature type="region of interest" description="Disordered" evidence="1">
    <location>
        <begin position="1"/>
        <end position="50"/>
    </location>
</feature>
<feature type="compositionally biased region" description="Basic and acidic residues" evidence="1">
    <location>
        <begin position="41"/>
        <end position="50"/>
    </location>
</feature>
<keyword evidence="3" id="KW-1185">Reference proteome</keyword>
<feature type="compositionally biased region" description="Low complexity" evidence="1">
    <location>
        <begin position="30"/>
        <end position="39"/>
    </location>
</feature>
<dbReference type="EMBL" id="SRLO01001330">
    <property type="protein sequence ID" value="TNN38864.1"/>
    <property type="molecule type" value="Genomic_DNA"/>
</dbReference>
<evidence type="ECO:0000313" key="2">
    <source>
        <dbReference type="EMBL" id="TNN38864.1"/>
    </source>
</evidence>
<dbReference type="AlphaFoldDB" id="A0A4Z2FDL3"/>
<organism evidence="2 3">
    <name type="scientific">Liparis tanakae</name>
    <name type="common">Tanaka's snailfish</name>
    <dbReference type="NCBI Taxonomy" id="230148"/>
    <lineage>
        <taxon>Eukaryota</taxon>
        <taxon>Metazoa</taxon>
        <taxon>Chordata</taxon>
        <taxon>Craniata</taxon>
        <taxon>Vertebrata</taxon>
        <taxon>Euteleostomi</taxon>
        <taxon>Actinopterygii</taxon>
        <taxon>Neopterygii</taxon>
        <taxon>Teleostei</taxon>
        <taxon>Neoteleostei</taxon>
        <taxon>Acanthomorphata</taxon>
        <taxon>Eupercaria</taxon>
        <taxon>Perciformes</taxon>
        <taxon>Cottioidei</taxon>
        <taxon>Cottales</taxon>
        <taxon>Liparidae</taxon>
        <taxon>Liparis</taxon>
    </lineage>
</organism>
<reference evidence="2 3" key="1">
    <citation type="submission" date="2019-03" db="EMBL/GenBank/DDBJ databases">
        <title>First draft genome of Liparis tanakae, snailfish: a comprehensive survey of snailfish specific genes.</title>
        <authorList>
            <person name="Kim W."/>
            <person name="Song I."/>
            <person name="Jeong J.-H."/>
            <person name="Kim D."/>
            <person name="Kim S."/>
            <person name="Ryu S."/>
            <person name="Song J.Y."/>
            <person name="Lee S.K."/>
        </authorList>
    </citation>
    <scope>NUCLEOTIDE SEQUENCE [LARGE SCALE GENOMIC DNA]</scope>
    <source>
        <tissue evidence="2">Muscle</tissue>
    </source>
</reference>
<proteinExistence type="predicted"/>